<organism evidence="1 2">
    <name type="scientific">Thomasclavelia ramosa DSM 1402</name>
    <dbReference type="NCBI Taxonomy" id="445974"/>
    <lineage>
        <taxon>Bacteria</taxon>
        <taxon>Bacillati</taxon>
        <taxon>Bacillota</taxon>
        <taxon>Erysipelotrichia</taxon>
        <taxon>Erysipelotrichales</taxon>
        <taxon>Coprobacillaceae</taxon>
        <taxon>Thomasclavelia</taxon>
    </lineage>
</organism>
<evidence type="ECO:0008006" key="3">
    <source>
        <dbReference type="Google" id="ProtNLM"/>
    </source>
</evidence>
<keyword evidence="2" id="KW-1185">Reference proteome</keyword>
<name>B0N1C4_9FIRM</name>
<dbReference type="AlphaFoldDB" id="B0N1C4"/>
<comment type="caution">
    <text evidence="1">The sequence shown here is derived from an EMBL/GenBank/DDBJ whole genome shotgun (WGS) entry which is preliminary data.</text>
</comment>
<dbReference type="HOGENOM" id="CLU_115419_0_0_9"/>
<proteinExistence type="predicted"/>
<reference evidence="1" key="1">
    <citation type="submission" date="2007-11" db="EMBL/GenBank/DDBJ databases">
        <authorList>
            <person name="Fulton L."/>
            <person name="Clifton S."/>
            <person name="Fulton B."/>
            <person name="Xu J."/>
            <person name="Minx P."/>
            <person name="Pepin K.H."/>
            <person name="Johnson M."/>
            <person name="Thiruvilangam P."/>
            <person name="Bhonagiri V."/>
            <person name="Nash W.E."/>
            <person name="Mardis E.R."/>
            <person name="Wilson R.K."/>
        </authorList>
    </citation>
    <scope>NUCLEOTIDE SEQUENCE [LARGE SCALE GENOMIC DNA]</scope>
    <source>
        <strain evidence="1">DSM 1402</strain>
    </source>
</reference>
<dbReference type="Proteomes" id="UP000005798">
    <property type="component" value="Unassembled WGS sequence"/>
</dbReference>
<protein>
    <recommendedName>
        <fullName evidence="3">Peptidase C39-like domain-containing protein</fullName>
    </recommendedName>
</protein>
<dbReference type="EMBL" id="ABFX02000003">
    <property type="protein sequence ID" value="EDS19459.1"/>
    <property type="molecule type" value="Genomic_DNA"/>
</dbReference>
<dbReference type="eggNOG" id="ENOG5031AJA">
    <property type="taxonomic scope" value="Bacteria"/>
</dbReference>
<reference evidence="1" key="2">
    <citation type="submission" date="2014-06" db="EMBL/GenBank/DDBJ databases">
        <title>Draft genome sequence of Clostridium ramosum(DSM 1402).</title>
        <authorList>
            <person name="Sudarsanam P."/>
            <person name="Ley R."/>
            <person name="Guruge J."/>
            <person name="Turnbaugh P.J."/>
            <person name="Mahowald M."/>
            <person name="Liep D."/>
            <person name="Gordon J."/>
        </authorList>
    </citation>
    <scope>NUCLEOTIDE SEQUENCE</scope>
    <source>
        <strain evidence="1">DSM 1402</strain>
    </source>
</reference>
<evidence type="ECO:0000313" key="2">
    <source>
        <dbReference type="Proteomes" id="UP000005798"/>
    </source>
</evidence>
<evidence type="ECO:0000313" key="1">
    <source>
        <dbReference type="EMBL" id="EDS19459.1"/>
    </source>
</evidence>
<sequence length="196" mass="23570">MEIWKEGGMMILDYPKIYKEKELIGQGGNQDWFADSWARKAGCASVSATDIFIYYTKREREFDKSTYLDYMNEMFKLMEPGKRGFPYVFLYARRLSKLLNNCEYRIFRRPRLYDASEIVKESIEHGNPLGLLILTHRRRKIRDDLWHWVTIVGYEETKKGLDIIFLDCGDEKRIPARILFEKSRFNVVKMVRFFYR</sequence>
<gene>
    <name evidence="1" type="ORF">CLORAM_00334</name>
</gene>
<accession>B0N1C4</accession>